<dbReference type="EMBL" id="CP069370">
    <property type="protein sequence ID" value="QYZ70908.1"/>
    <property type="molecule type" value="Genomic_DNA"/>
</dbReference>
<evidence type="ECO:0000259" key="1">
    <source>
        <dbReference type="PROSITE" id="PS51725"/>
    </source>
</evidence>
<keyword evidence="3" id="KW-1185">Reference proteome</keyword>
<dbReference type="InterPro" id="IPR007138">
    <property type="entry name" value="ABM_dom"/>
</dbReference>
<sequence>MIRLRGHLRCLTQAEAEAVRRHRDEHIRLTRAEPACLSFEIADTDDPLTFEVMETFRDRPGFEAHQARTRESAWFAATRHILRDFRVEEIGD</sequence>
<accession>A0A8G0ZVG3</accession>
<dbReference type="AlphaFoldDB" id="A0A8G0ZVG3"/>
<feature type="domain" description="ABM" evidence="1">
    <location>
        <begin position="1"/>
        <end position="90"/>
    </location>
</feature>
<dbReference type="GO" id="GO:0004497">
    <property type="term" value="F:monooxygenase activity"/>
    <property type="evidence" value="ECO:0007669"/>
    <property type="project" value="UniProtKB-KW"/>
</dbReference>
<dbReference type="Pfam" id="PF03992">
    <property type="entry name" value="ABM"/>
    <property type="match status" value="1"/>
</dbReference>
<name>A0A8G0ZVG3_9RHOB</name>
<dbReference type="Gene3D" id="3.30.70.100">
    <property type="match status" value="1"/>
</dbReference>
<dbReference type="RefSeq" id="WP_220663125.1">
    <property type="nucleotide sequence ID" value="NZ_CP069370.1"/>
</dbReference>
<evidence type="ECO:0000313" key="3">
    <source>
        <dbReference type="Proteomes" id="UP000826300"/>
    </source>
</evidence>
<dbReference type="PROSITE" id="PS51725">
    <property type="entry name" value="ABM"/>
    <property type="match status" value="1"/>
</dbReference>
<gene>
    <name evidence="2" type="ORF">JO391_05180</name>
</gene>
<evidence type="ECO:0000313" key="2">
    <source>
        <dbReference type="EMBL" id="QYZ70908.1"/>
    </source>
</evidence>
<proteinExistence type="predicted"/>
<keyword evidence="2" id="KW-0560">Oxidoreductase</keyword>
<dbReference type="KEGG" id="nsm:JO391_05180"/>
<dbReference type="Proteomes" id="UP000826300">
    <property type="component" value="Chromosome"/>
</dbReference>
<dbReference type="SUPFAM" id="SSF54909">
    <property type="entry name" value="Dimeric alpha+beta barrel"/>
    <property type="match status" value="1"/>
</dbReference>
<protein>
    <submittedName>
        <fullName evidence="2">Antibiotic biosynthesis monooxygenase</fullName>
    </submittedName>
</protein>
<dbReference type="InterPro" id="IPR011008">
    <property type="entry name" value="Dimeric_a/b-barrel"/>
</dbReference>
<keyword evidence="2" id="KW-0503">Monooxygenase</keyword>
<organism evidence="2 3">
    <name type="scientific">Neotabrizicola shimadae</name>
    <dbReference type="NCBI Taxonomy" id="2807096"/>
    <lineage>
        <taxon>Bacteria</taxon>
        <taxon>Pseudomonadati</taxon>
        <taxon>Pseudomonadota</taxon>
        <taxon>Alphaproteobacteria</taxon>
        <taxon>Rhodobacterales</taxon>
        <taxon>Paracoccaceae</taxon>
        <taxon>Neotabrizicola</taxon>
    </lineage>
</organism>
<reference evidence="2" key="1">
    <citation type="submission" date="2021-02" db="EMBL/GenBank/DDBJ databases">
        <title>Rhodobacter shimadae sp. nov., an aerobic anoxygenic phototrophic bacterium isolated from a hot spring.</title>
        <authorList>
            <person name="Muramatsu S."/>
            <person name="Haruta S."/>
            <person name="Hirose S."/>
            <person name="Hanada S."/>
        </authorList>
    </citation>
    <scope>NUCLEOTIDE SEQUENCE</scope>
    <source>
        <strain evidence="2">N10</strain>
    </source>
</reference>